<evidence type="ECO:0000313" key="3">
    <source>
        <dbReference type="EMBL" id="KAK4826233.1"/>
    </source>
</evidence>
<feature type="compositionally biased region" description="Basic and acidic residues" evidence="1">
    <location>
        <begin position="14"/>
        <end position="100"/>
    </location>
</feature>
<organism evidence="3 4">
    <name type="scientific">Mycteria americana</name>
    <name type="common">Wood stork</name>
    <dbReference type="NCBI Taxonomy" id="33587"/>
    <lineage>
        <taxon>Eukaryota</taxon>
        <taxon>Metazoa</taxon>
        <taxon>Chordata</taxon>
        <taxon>Craniata</taxon>
        <taxon>Vertebrata</taxon>
        <taxon>Euteleostomi</taxon>
        <taxon>Archelosauria</taxon>
        <taxon>Archosauria</taxon>
        <taxon>Dinosauria</taxon>
        <taxon>Saurischia</taxon>
        <taxon>Theropoda</taxon>
        <taxon>Coelurosauria</taxon>
        <taxon>Aves</taxon>
        <taxon>Neognathae</taxon>
        <taxon>Neoaves</taxon>
        <taxon>Aequornithes</taxon>
        <taxon>Ciconiiformes</taxon>
        <taxon>Ciconiidae</taxon>
        <taxon>Mycteria</taxon>
    </lineage>
</organism>
<dbReference type="InterPro" id="IPR000477">
    <property type="entry name" value="RT_dom"/>
</dbReference>
<gene>
    <name evidence="3" type="ORF">QYF61_006274</name>
</gene>
<protein>
    <recommendedName>
        <fullName evidence="2">Reverse transcriptase domain-containing protein</fullName>
    </recommendedName>
</protein>
<proteinExistence type="predicted"/>
<dbReference type="PANTHER" id="PTHR33332">
    <property type="entry name" value="REVERSE TRANSCRIPTASE DOMAIN-CONTAINING PROTEIN"/>
    <property type="match status" value="1"/>
</dbReference>
<feature type="domain" description="Reverse transcriptase" evidence="2">
    <location>
        <begin position="105"/>
        <end position="214"/>
    </location>
</feature>
<name>A0AAN7SFL1_MYCAM</name>
<feature type="region of interest" description="Disordered" evidence="1">
    <location>
        <begin position="9"/>
        <end position="105"/>
    </location>
</feature>
<accession>A0AAN7SFL1</accession>
<evidence type="ECO:0000256" key="1">
    <source>
        <dbReference type="SAM" id="MobiDB-lite"/>
    </source>
</evidence>
<evidence type="ECO:0000259" key="2">
    <source>
        <dbReference type="Pfam" id="PF00078"/>
    </source>
</evidence>
<comment type="caution">
    <text evidence="3">The sequence shown here is derived from an EMBL/GenBank/DDBJ whole genome shotgun (WGS) entry which is preliminary data.</text>
</comment>
<dbReference type="AlphaFoldDB" id="A0AAN7SFL1"/>
<dbReference type="Proteomes" id="UP001333110">
    <property type="component" value="Unassembled WGS sequence"/>
</dbReference>
<sequence>MTLYTYIIFSIGGKGREGKGREGKGREGKGREKRREEKRREEKRREEKRREEKRREEKRREEKRREEKRREEKRREEKRREEKRREEKRREEKRREERRGHTPKSRYTARWVKNWLNSRAQRVAVNAATNGWRLVPSSAPQGSILGPVLFNICISDLHAGVECTLRQFADDTKPGGAADPFEGQEALQRHLDRLEHWAIINGMKLNKNKCWILHMRRSNTRHKYKLGEEWLESSPAKGIWGLERRRLRGDLLALSSFLRRGRGEGGDEDGKLCSAPQEGISFGLATAIQLKRPDSLGHLQGLVVLLISSSLV</sequence>
<dbReference type="EMBL" id="JAUNZN010000002">
    <property type="protein sequence ID" value="KAK4826233.1"/>
    <property type="molecule type" value="Genomic_DNA"/>
</dbReference>
<keyword evidence="4" id="KW-1185">Reference proteome</keyword>
<dbReference type="Pfam" id="PF00078">
    <property type="entry name" value="RVT_1"/>
    <property type="match status" value="1"/>
</dbReference>
<evidence type="ECO:0000313" key="4">
    <source>
        <dbReference type="Proteomes" id="UP001333110"/>
    </source>
</evidence>
<reference evidence="3 4" key="1">
    <citation type="journal article" date="2023" name="J. Hered.">
        <title>Chromosome-level genome of the wood stork (Mycteria americana) provides insight into avian chromosome evolution.</title>
        <authorList>
            <person name="Flamio R. Jr."/>
            <person name="Ramstad K.M."/>
        </authorList>
    </citation>
    <scope>NUCLEOTIDE SEQUENCE [LARGE SCALE GENOMIC DNA]</scope>
    <source>
        <strain evidence="3">JAX WOST 10</strain>
    </source>
</reference>